<dbReference type="Gene3D" id="3.90.1150.10">
    <property type="entry name" value="Aspartate Aminotransferase, domain 1"/>
    <property type="match status" value="1"/>
</dbReference>
<evidence type="ECO:0000313" key="5">
    <source>
        <dbReference type="Proteomes" id="UP000232488"/>
    </source>
</evidence>
<dbReference type="SUPFAM" id="SSF53383">
    <property type="entry name" value="PLP-dependent transferases"/>
    <property type="match status" value="1"/>
</dbReference>
<dbReference type="InterPro" id="IPR015422">
    <property type="entry name" value="PyrdxlP-dep_Trfase_small"/>
</dbReference>
<dbReference type="Pfam" id="PF00266">
    <property type="entry name" value="Aminotran_5"/>
    <property type="match status" value="1"/>
</dbReference>
<dbReference type="GeneID" id="37618553"/>
<name>A0A1C9C5E2_HAV01</name>
<evidence type="ECO:0000259" key="3">
    <source>
        <dbReference type="Pfam" id="PF00266"/>
    </source>
</evidence>
<dbReference type="Proteomes" id="UP000232488">
    <property type="component" value="Segment"/>
</dbReference>
<dbReference type="InterPro" id="IPR000192">
    <property type="entry name" value="Aminotrans_V_dom"/>
</dbReference>
<dbReference type="GO" id="GO:0008483">
    <property type="term" value="F:transaminase activity"/>
    <property type="evidence" value="ECO:0007669"/>
    <property type="project" value="UniProtKB-KW"/>
</dbReference>
<organism evidence="4 5">
    <name type="scientific">Heterosigma akashiwo virus 01</name>
    <name type="common">HaV01</name>
    <dbReference type="NCBI Taxonomy" id="97195"/>
    <lineage>
        <taxon>Viruses</taxon>
        <taxon>Varidnaviria</taxon>
        <taxon>Bamfordvirae</taxon>
        <taxon>Nucleocytoviricota</taxon>
        <taxon>Megaviricetes</taxon>
        <taxon>Algavirales</taxon>
        <taxon>Phycodnaviridae</taxon>
        <taxon>Raphidovirus</taxon>
        <taxon>Raphidovirus japonicum</taxon>
    </lineage>
</organism>
<proteinExistence type="predicted"/>
<dbReference type="Gene3D" id="3.40.640.10">
    <property type="entry name" value="Type I PLP-dependent aspartate aminotransferase-like (Major domain)"/>
    <property type="match status" value="1"/>
</dbReference>
<gene>
    <name evidence="4" type="primary">HaV53_ORF172</name>
</gene>
<protein>
    <recommendedName>
        <fullName evidence="1">NifS-like protein</fullName>
    </recommendedName>
</protein>
<accession>A0A1C9C5E2</accession>
<dbReference type="InterPro" id="IPR015421">
    <property type="entry name" value="PyrdxlP-dep_Trfase_major"/>
</dbReference>
<keyword evidence="2" id="KW-0663">Pyridoxal phosphate</keyword>
<feature type="domain" description="Aminotransferase class V" evidence="3">
    <location>
        <begin position="19"/>
        <end position="420"/>
    </location>
</feature>
<sequence>MTIIDTPYGKKELVLADCTGSGEFDEEVDEYMKTKVLPYYCNVHSDNHCAYYMGKLIALSRKEIKTHCCSTKYDDYAVIFTGNGATCAARHLGHLINYNVDYLIMSVIEHHSNSLLWKSIFDIKEDFIVDVNAKTGMIDTKQLKKVLDNCCKDSSTKAFVAMSVCSNVTGVVQDIKKISSLVKQYTNAILCMDFACSSPYRKMEVSKHDIDAAVLSPHKFKGGYSTPGILIVKKSLIKNSIPFFPGGGTVCYCDSKSVKFLENIEYREEGGTPNIIGVIKTGYLFKRKCEKINSITKRTKQLIKKIDPFFRKLKRTGKIKMITPISTSSKNTKNIGNRLPIYSFIVNDAHPNFIVRLLSDLFGIQVRGGIACCSLLAEKISKPCNEMKKMISSMKGVPKEYGWIRVSFYYDNEDEHVDYVTQCLTYILSNWRRHLGEYTYIAKYNNWVHKLLFKKNIMQYN</sequence>
<dbReference type="EMBL" id="KX008963">
    <property type="protein sequence ID" value="AOM63503.1"/>
    <property type="molecule type" value="Genomic_DNA"/>
</dbReference>
<evidence type="ECO:0000256" key="1">
    <source>
        <dbReference type="ARBA" id="ARBA00021783"/>
    </source>
</evidence>
<dbReference type="PANTHER" id="PTHR43586">
    <property type="entry name" value="CYSTEINE DESULFURASE"/>
    <property type="match status" value="1"/>
</dbReference>
<organismHost>
    <name type="scientific">Heterosigma akashiwo</name>
    <name type="common">Chromophytic alga</name>
    <name type="synonym">Heterosigma carterae</name>
    <dbReference type="NCBI Taxonomy" id="2829"/>
</organismHost>
<dbReference type="RefSeq" id="YP_009507569.1">
    <property type="nucleotide sequence ID" value="NC_038553.1"/>
</dbReference>
<keyword evidence="5" id="KW-1185">Reference proteome</keyword>
<dbReference type="PANTHER" id="PTHR43586:SF8">
    <property type="entry name" value="CYSTEINE DESULFURASE 1, CHLOROPLASTIC"/>
    <property type="match status" value="1"/>
</dbReference>
<evidence type="ECO:0000313" key="4">
    <source>
        <dbReference type="EMBL" id="AOM63503.1"/>
    </source>
</evidence>
<reference evidence="4 5" key="1">
    <citation type="submission" date="2016-03" db="EMBL/GenBank/DDBJ databases">
        <title>Genome sequences of a Phycodnavirus, Heterosigma akashiwo virus strain 53.</title>
        <authorList>
            <person name="Ueki S."/>
            <person name="Ogura Y."/>
            <person name="Hayashi T."/>
        </authorList>
    </citation>
    <scope>NUCLEOTIDE SEQUENCE [LARGE SCALE GENOMIC DNA]</scope>
    <source>
        <strain evidence="4">HaV53</strain>
    </source>
</reference>
<dbReference type="KEGG" id="vg:37618553"/>
<keyword evidence="4" id="KW-0032">Aminotransferase</keyword>
<evidence type="ECO:0000256" key="2">
    <source>
        <dbReference type="ARBA" id="ARBA00022898"/>
    </source>
</evidence>
<keyword evidence="4" id="KW-0808">Transferase</keyword>
<dbReference type="InterPro" id="IPR015424">
    <property type="entry name" value="PyrdxlP-dep_Trfase"/>
</dbReference>